<evidence type="ECO:0000313" key="2">
    <source>
        <dbReference type="Proteomes" id="UP000188637"/>
    </source>
</evidence>
<organism evidence="1 2">
    <name type="scientific">Candidatus Epulonipiscium fishelsonii</name>
    <dbReference type="NCBI Taxonomy" id="77094"/>
    <lineage>
        <taxon>Bacteria</taxon>
        <taxon>Bacillati</taxon>
        <taxon>Bacillota</taxon>
        <taxon>Clostridia</taxon>
        <taxon>Lachnospirales</taxon>
        <taxon>Lachnospiraceae</taxon>
        <taxon>Candidatus Epulonipiscium</taxon>
    </lineage>
</organism>
<protein>
    <submittedName>
        <fullName evidence="1">Uncharacterized protein</fullName>
    </submittedName>
</protein>
<sequence length="69" mass="7498">MEAEEETVRIRAMGTTSLGKLVELSKGLISLTIPSKLPEALSIPTATRRAIRVGKILTAIFKPLQLLPQ</sequence>
<evidence type="ECO:0000313" key="1">
    <source>
        <dbReference type="EMBL" id="ONI38192.1"/>
    </source>
</evidence>
<proteinExistence type="predicted"/>
<name>A0ACC8X8A7_9FIRM</name>
<dbReference type="EMBL" id="LJHD01000299">
    <property type="protein sequence ID" value="ONI38192.1"/>
    <property type="molecule type" value="Genomic_DNA"/>
</dbReference>
<gene>
    <name evidence="1" type="ORF">AN640_02750</name>
</gene>
<accession>A0ACC8X8A7</accession>
<reference evidence="1" key="1">
    <citation type="submission" date="2016-08" db="EMBL/GenBank/DDBJ databases">
        <authorList>
            <person name="Ngugi D.K."/>
            <person name="Miyake S."/>
            <person name="Stingl U."/>
        </authorList>
    </citation>
    <scope>NUCLEOTIDE SEQUENCE</scope>
    <source>
        <strain evidence="1">SCG-D08WGA-EpuloA1</strain>
    </source>
</reference>
<keyword evidence="2" id="KW-1185">Reference proteome</keyword>
<comment type="caution">
    <text evidence="1">The sequence shown here is derived from an EMBL/GenBank/DDBJ whole genome shotgun (WGS) entry which is preliminary data.</text>
</comment>
<dbReference type="Proteomes" id="UP000188637">
    <property type="component" value="Unassembled WGS sequence"/>
</dbReference>